<reference evidence="2" key="1">
    <citation type="submission" date="2021-11" db="EMBL/GenBank/DDBJ databases">
        <authorList>
            <person name="Schell T."/>
        </authorList>
    </citation>
    <scope>NUCLEOTIDE SEQUENCE</scope>
    <source>
        <strain evidence="2">M5</strain>
    </source>
</reference>
<evidence type="ECO:0000313" key="2">
    <source>
        <dbReference type="EMBL" id="CAH0109872.1"/>
    </source>
</evidence>
<comment type="caution">
    <text evidence="2">The sequence shown here is derived from an EMBL/GenBank/DDBJ whole genome shotgun (WGS) entry which is preliminary data.</text>
</comment>
<evidence type="ECO:0000256" key="1">
    <source>
        <dbReference type="SAM" id="MobiDB-lite"/>
    </source>
</evidence>
<sequence length="147" mass="16244">MGQKHSSSEIADSEMPMTNRTDLSSHFTNVMSKTYQTDECFNCGAALEDNNLFINSSGTSKKSSTENSVRCRQCRVCESTNVILEQFRAVISSSPRSIPILPTGSDATSQFSQTNHFVRHHMRTKSTFETPAINSTVNTFQSSSSCI</sequence>
<dbReference type="Proteomes" id="UP000789390">
    <property type="component" value="Unassembled WGS sequence"/>
</dbReference>
<dbReference type="EMBL" id="CAKKLH010000296">
    <property type="protein sequence ID" value="CAH0109872.1"/>
    <property type="molecule type" value="Genomic_DNA"/>
</dbReference>
<evidence type="ECO:0000313" key="3">
    <source>
        <dbReference type="Proteomes" id="UP000789390"/>
    </source>
</evidence>
<name>A0A8J2S5R3_9CRUS</name>
<dbReference type="OrthoDB" id="6342371at2759"/>
<gene>
    <name evidence="2" type="ORF">DGAL_LOCUS13361</name>
</gene>
<feature type="region of interest" description="Disordered" evidence="1">
    <location>
        <begin position="1"/>
        <end position="21"/>
    </location>
</feature>
<keyword evidence="3" id="KW-1185">Reference proteome</keyword>
<proteinExistence type="predicted"/>
<protein>
    <submittedName>
        <fullName evidence="2">Uncharacterized protein</fullName>
    </submittedName>
</protein>
<dbReference type="AlphaFoldDB" id="A0A8J2S5R3"/>
<accession>A0A8J2S5R3</accession>
<organism evidence="2 3">
    <name type="scientific">Daphnia galeata</name>
    <dbReference type="NCBI Taxonomy" id="27404"/>
    <lineage>
        <taxon>Eukaryota</taxon>
        <taxon>Metazoa</taxon>
        <taxon>Ecdysozoa</taxon>
        <taxon>Arthropoda</taxon>
        <taxon>Crustacea</taxon>
        <taxon>Branchiopoda</taxon>
        <taxon>Diplostraca</taxon>
        <taxon>Cladocera</taxon>
        <taxon>Anomopoda</taxon>
        <taxon>Daphniidae</taxon>
        <taxon>Daphnia</taxon>
    </lineage>
</organism>